<proteinExistence type="predicted"/>
<dbReference type="CDD" id="cd00085">
    <property type="entry name" value="HNHc"/>
    <property type="match status" value="1"/>
</dbReference>
<organism evidence="2 3">
    <name type="scientific">Rhodopseudomonas pentothenatexigens</name>
    <dbReference type="NCBI Taxonomy" id="999699"/>
    <lineage>
        <taxon>Bacteria</taxon>
        <taxon>Pseudomonadati</taxon>
        <taxon>Pseudomonadota</taxon>
        <taxon>Alphaproteobacteria</taxon>
        <taxon>Hyphomicrobiales</taxon>
        <taxon>Nitrobacteraceae</taxon>
        <taxon>Rhodopseudomonas</taxon>
    </lineage>
</organism>
<dbReference type="InterPro" id="IPR003615">
    <property type="entry name" value="HNH_nuc"/>
</dbReference>
<dbReference type="AlphaFoldDB" id="A0A336JXS5"/>
<gene>
    <name evidence="1" type="ORF">BJ125_13112</name>
    <name evidence="2" type="ORF">SAMN05892882_13112</name>
</gene>
<evidence type="ECO:0000313" key="3">
    <source>
        <dbReference type="Proteomes" id="UP000252631"/>
    </source>
</evidence>
<dbReference type="EMBL" id="QRDT01000031">
    <property type="protein sequence ID" value="RED25544.1"/>
    <property type="molecule type" value="Genomic_DNA"/>
</dbReference>
<dbReference type="Proteomes" id="UP000256343">
    <property type="component" value="Unassembled WGS sequence"/>
</dbReference>
<name>A0A336JXS5_9BRAD</name>
<evidence type="ECO:0008006" key="5">
    <source>
        <dbReference type="Google" id="ProtNLM"/>
    </source>
</evidence>
<keyword evidence="4" id="KW-1185">Reference proteome</keyword>
<sequence length="278" mass="31727">MKYVAPPTIDHRDHYEACVRQTRNRDIRDMLLGMTDRVVSAGETYRAAARAGRLHTVEKMPATTHEARCLSKVYDRRMAAREGSGRAVYDEIKASIARCPYCGDGEVYELDHFLPQRAFPDLNVLPINLVPICHPCNHIKLQRKPNGANRTFLHPYFDRLPQDIRWLFAELKSLGNGPVLTYRVELDESQHGAIAHRLSYHFYELQLGRRFKEASATILVELEAILDEHLGQFDAAQMAAHYNDLGLRSLRLHGNRLETAAYFAAAENADYCSGNYRN</sequence>
<evidence type="ECO:0000313" key="2">
    <source>
        <dbReference type="EMBL" id="SSW93156.1"/>
    </source>
</evidence>
<evidence type="ECO:0000313" key="4">
    <source>
        <dbReference type="Proteomes" id="UP000256343"/>
    </source>
</evidence>
<dbReference type="EMBL" id="UFQQ01000031">
    <property type="protein sequence ID" value="SSW93156.1"/>
    <property type="molecule type" value="Genomic_DNA"/>
</dbReference>
<evidence type="ECO:0000313" key="1">
    <source>
        <dbReference type="EMBL" id="RED25544.1"/>
    </source>
</evidence>
<reference evidence="2 3" key="1">
    <citation type="submission" date="2017-08" db="EMBL/GenBank/DDBJ databases">
        <authorList>
            <person name="de Groot N.N."/>
        </authorList>
    </citation>
    <scope>NUCLEOTIDE SEQUENCE [LARGE SCALE GENOMIC DNA]</scope>
    <source>
        <strain evidence="2 3">JA575</strain>
    </source>
</reference>
<protein>
    <recommendedName>
        <fullName evidence="5">HNH endonuclease</fullName>
    </recommendedName>
</protein>
<accession>A0A336JXS5</accession>
<dbReference type="Proteomes" id="UP000252631">
    <property type="component" value="Unassembled WGS sequence"/>
</dbReference>
<dbReference type="Gene3D" id="1.10.30.50">
    <property type="match status" value="1"/>
</dbReference>
<reference evidence="1 4" key="2">
    <citation type="submission" date="2018-07" db="EMBL/GenBank/DDBJ databases">
        <title>Genomic Encyclopedia of Archaeal and Bacterial Type Strains, Phase II (KMG-II): from individual species to whole genera.</title>
        <authorList>
            <person name="Goeker M."/>
        </authorList>
    </citation>
    <scope>NUCLEOTIDE SEQUENCE [LARGE SCALE GENOMIC DNA]</scope>
    <source>
        <strain evidence="1 4">JA575</strain>
    </source>
</reference>